<dbReference type="PROSITE" id="PS50089">
    <property type="entry name" value="ZF_RING_2"/>
    <property type="match status" value="1"/>
</dbReference>
<evidence type="ECO:0000256" key="2">
    <source>
        <dbReference type="ARBA" id="ARBA00004167"/>
    </source>
</evidence>
<feature type="compositionally biased region" description="Basic and acidic residues" evidence="15">
    <location>
        <begin position="253"/>
        <end position="263"/>
    </location>
</feature>
<keyword evidence="5" id="KW-0808">Transferase</keyword>
<accession>A0A7J6HY07</accession>
<dbReference type="PANTHER" id="PTHR14155">
    <property type="entry name" value="RING FINGER DOMAIN-CONTAINING"/>
    <property type="match status" value="1"/>
</dbReference>
<evidence type="ECO:0000256" key="5">
    <source>
        <dbReference type="ARBA" id="ARBA00022679"/>
    </source>
</evidence>
<feature type="region of interest" description="Disordered" evidence="15">
    <location>
        <begin position="407"/>
        <end position="441"/>
    </location>
</feature>
<reference evidence="19 20" key="1">
    <citation type="journal article" date="2020" name="bioRxiv">
        <title>Sequence and annotation of 42 cannabis genomes reveals extensive copy number variation in cannabinoid synthesis and pathogen resistance genes.</title>
        <authorList>
            <person name="Mckernan K.J."/>
            <person name="Helbert Y."/>
            <person name="Kane L.T."/>
            <person name="Ebling H."/>
            <person name="Zhang L."/>
            <person name="Liu B."/>
            <person name="Eaton Z."/>
            <person name="Mclaughlin S."/>
            <person name="Kingan S."/>
            <person name="Baybayan P."/>
            <person name="Concepcion G."/>
            <person name="Jordan M."/>
            <person name="Riva A."/>
            <person name="Barbazuk W."/>
            <person name="Harkins T."/>
        </authorList>
    </citation>
    <scope>NUCLEOTIDE SEQUENCE [LARGE SCALE GENOMIC DNA]</scope>
    <source>
        <strain evidence="20">cv. Jamaican Lion 4</strain>
        <tissue evidence="19">Leaf</tissue>
    </source>
</reference>
<evidence type="ECO:0000256" key="9">
    <source>
        <dbReference type="ARBA" id="ARBA00022786"/>
    </source>
</evidence>
<evidence type="ECO:0000256" key="1">
    <source>
        <dbReference type="ARBA" id="ARBA00000900"/>
    </source>
</evidence>
<evidence type="ECO:0000256" key="13">
    <source>
        <dbReference type="ARBA" id="ARBA00024209"/>
    </source>
</evidence>
<proteinExistence type="inferred from homology"/>
<evidence type="ECO:0000256" key="7">
    <source>
        <dbReference type="ARBA" id="ARBA00022723"/>
    </source>
</evidence>
<feature type="domain" description="RING-type" evidence="18">
    <location>
        <begin position="147"/>
        <end position="189"/>
    </location>
</feature>
<feature type="transmembrane region" description="Helical" evidence="16">
    <location>
        <begin position="71"/>
        <end position="90"/>
    </location>
</feature>
<dbReference type="InterPro" id="IPR001841">
    <property type="entry name" value="Znf_RING"/>
</dbReference>
<organism evidence="19 20">
    <name type="scientific">Cannabis sativa</name>
    <name type="common">Hemp</name>
    <name type="synonym">Marijuana</name>
    <dbReference type="NCBI Taxonomy" id="3483"/>
    <lineage>
        <taxon>Eukaryota</taxon>
        <taxon>Viridiplantae</taxon>
        <taxon>Streptophyta</taxon>
        <taxon>Embryophyta</taxon>
        <taxon>Tracheophyta</taxon>
        <taxon>Spermatophyta</taxon>
        <taxon>Magnoliopsida</taxon>
        <taxon>eudicotyledons</taxon>
        <taxon>Gunneridae</taxon>
        <taxon>Pentapetalae</taxon>
        <taxon>rosids</taxon>
        <taxon>fabids</taxon>
        <taxon>Rosales</taxon>
        <taxon>Cannabaceae</taxon>
        <taxon>Cannabis</taxon>
    </lineage>
</organism>
<comment type="subcellular location">
    <subcellularLocation>
        <location evidence="2">Membrane</location>
        <topology evidence="2">Single-pass membrane protein</topology>
    </subcellularLocation>
</comment>
<protein>
    <recommendedName>
        <fullName evidence="4">RING-type E3 ubiquitin transferase</fullName>
        <ecNumber evidence="4">2.3.2.27</ecNumber>
    </recommendedName>
</protein>
<evidence type="ECO:0000256" key="12">
    <source>
        <dbReference type="ARBA" id="ARBA00023136"/>
    </source>
</evidence>
<evidence type="ECO:0000256" key="16">
    <source>
        <dbReference type="SAM" id="Phobius"/>
    </source>
</evidence>
<dbReference type="Proteomes" id="UP000583929">
    <property type="component" value="Unassembled WGS sequence"/>
</dbReference>
<evidence type="ECO:0000256" key="6">
    <source>
        <dbReference type="ARBA" id="ARBA00022692"/>
    </source>
</evidence>
<feature type="signal peptide" evidence="17">
    <location>
        <begin position="1"/>
        <end position="47"/>
    </location>
</feature>
<dbReference type="FunFam" id="3.30.40.10:FF:000187">
    <property type="entry name" value="E3 ubiquitin-protein ligase ATL6"/>
    <property type="match status" value="1"/>
</dbReference>
<dbReference type="GO" id="GO:0008270">
    <property type="term" value="F:zinc ion binding"/>
    <property type="evidence" value="ECO:0007669"/>
    <property type="project" value="UniProtKB-KW"/>
</dbReference>
<evidence type="ECO:0000256" key="17">
    <source>
        <dbReference type="SAM" id="SignalP"/>
    </source>
</evidence>
<evidence type="ECO:0000313" key="19">
    <source>
        <dbReference type="EMBL" id="KAF4400153.1"/>
    </source>
</evidence>
<keyword evidence="12 16" id="KW-0472">Membrane</keyword>
<comment type="similarity">
    <text evidence="13">Belongs to the RING-type zinc finger family. ATL subfamily.</text>
</comment>
<feature type="chain" id="PRO_5043239226" description="RING-type E3 ubiquitin transferase" evidence="17">
    <location>
        <begin position="48"/>
        <end position="441"/>
    </location>
</feature>
<dbReference type="EMBL" id="JAATIQ010000019">
    <property type="protein sequence ID" value="KAF4400153.1"/>
    <property type="molecule type" value="Genomic_DNA"/>
</dbReference>
<dbReference type="InterPro" id="IPR053238">
    <property type="entry name" value="RING-H2_zinc_finger"/>
</dbReference>
<evidence type="ECO:0000256" key="4">
    <source>
        <dbReference type="ARBA" id="ARBA00012483"/>
    </source>
</evidence>
<dbReference type="SMART" id="SM00184">
    <property type="entry name" value="RING"/>
    <property type="match status" value="1"/>
</dbReference>
<keyword evidence="8 14" id="KW-0863">Zinc-finger</keyword>
<dbReference type="CDD" id="cd16461">
    <property type="entry name" value="RING-H2_EL5-like"/>
    <property type="match status" value="1"/>
</dbReference>
<keyword evidence="6 16" id="KW-0812">Transmembrane</keyword>
<accession>A0A803NIY5</accession>
<evidence type="ECO:0000313" key="20">
    <source>
        <dbReference type="Proteomes" id="UP000583929"/>
    </source>
</evidence>
<feature type="compositionally biased region" description="Basic and acidic residues" evidence="15">
    <location>
        <begin position="413"/>
        <end position="441"/>
    </location>
</feature>
<dbReference type="OrthoDB" id="8062037at2759"/>
<dbReference type="OMA" id="PDRWGFT"/>
<dbReference type="Pfam" id="PF13639">
    <property type="entry name" value="zf-RING_2"/>
    <property type="match status" value="1"/>
</dbReference>
<keyword evidence="20" id="KW-1185">Reference proteome</keyword>
<evidence type="ECO:0000256" key="8">
    <source>
        <dbReference type="ARBA" id="ARBA00022771"/>
    </source>
</evidence>
<keyword evidence="9" id="KW-0833">Ubl conjugation pathway</keyword>
<dbReference type="AlphaFoldDB" id="A0A7J6HY07"/>
<comment type="pathway">
    <text evidence="3">Protein modification; protein ubiquitination.</text>
</comment>
<dbReference type="InterPro" id="IPR013083">
    <property type="entry name" value="Znf_RING/FYVE/PHD"/>
</dbReference>
<comment type="caution">
    <text evidence="19">The sequence shown here is derived from an EMBL/GenBank/DDBJ whole genome shotgun (WGS) entry which is preliminary data.</text>
</comment>
<feature type="region of interest" description="Disordered" evidence="15">
    <location>
        <begin position="210"/>
        <end position="284"/>
    </location>
</feature>
<evidence type="ECO:0000256" key="15">
    <source>
        <dbReference type="SAM" id="MobiDB-lite"/>
    </source>
</evidence>
<dbReference type="GO" id="GO:0016020">
    <property type="term" value="C:membrane"/>
    <property type="evidence" value="ECO:0007669"/>
    <property type="project" value="UniProtKB-SubCell"/>
</dbReference>
<dbReference type="PANTHER" id="PTHR14155:SF583">
    <property type="entry name" value="RING-TYPE DOMAIN-CONTAINING PROTEIN"/>
    <property type="match status" value="1"/>
</dbReference>
<dbReference type="GO" id="GO:0061630">
    <property type="term" value="F:ubiquitin protein ligase activity"/>
    <property type="evidence" value="ECO:0007669"/>
    <property type="project" value="UniProtKB-EC"/>
</dbReference>
<dbReference type="Gene3D" id="3.30.40.10">
    <property type="entry name" value="Zinc/RING finger domain, C3HC4 (zinc finger)"/>
    <property type="match status" value="1"/>
</dbReference>
<evidence type="ECO:0000259" key="18">
    <source>
        <dbReference type="PROSITE" id="PS50089"/>
    </source>
</evidence>
<keyword evidence="10" id="KW-0862">Zinc</keyword>
<keyword evidence="11 16" id="KW-1133">Transmembrane helix</keyword>
<evidence type="ECO:0000256" key="14">
    <source>
        <dbReference type="PROSITE-ProRule" id="PRU00175"/>
    </source>
</evidence>
<evidence type="ECO:0000256" key="3">
    <source>
        <dbReference type="ARBA" id="ARBA00004906"/>
    </source>
</evidence>
<comment type="catalytic activity">
    <reaction evidence="1">
        <text>S-ubiquitinyl-[E2 ubiquitin-conjugating enzyme]-L-cysteine + [acceptor protein]-L-lysine = [E2 ubiquitin-conjugating enzyme]-L-cysteine + N(6)-ubiquitinyl-[acceptor protein]-L-lysine.</text>
        <dbReference type="EC" id="2.3.2.27"/>
    </reaction>
</comment>
<gene>
    <name evidence="19" type="ORF">G4B88_019362</name>
</gene>
<sequence>MITNRKYGTWIFGFQRSIHYGHGGSKRAALVFLLFVILTFVLPRAAAQTGDPPPPYLYGPTRPQKVDLKMAIVMVLLVTVFFVLGFLSVYTRQCTQDRFRGSDEITLGYVGNSSRGRGLEPEIIETFPTFVYSTVKGLKLGKGSLECAVCLNEFEDNETLRLIPKCDHVFHPDCIDAWLVSHSTCPVCRANLVPQPGETPRLGYTTLADVLSPGNEAGRSEPRPTPDEPTPNPQVSIRIVTESPEITLTNPTQDRETTEDRAPRSRSTGFGDPRSKSNGWGLGGIFQRSHSTSRLLVPPGVSQERFTLRLPEEIRTQLVNSTLNRTKSTSGTVLPRVCSARKGYRSVSAGFGRWKDNATSYERFENSGRPERWVFSVVPPFFSRSGSATSSMKGSLIEGGDDMAAHLKAASSKSKEPPSDQLYRGRDDVGERSSDPLRRYD</sequence>
<evidence type="ECO:0000256" key="10">
    <source>
        <dbReference type="ARBA" id="ARBA00022833"/>
    </source>
</evidence>
<name>A0A7J6HY07_CANSA</name>
<keyword evidence="7" id="KW-0479">Metal-binding</keyword>
<dbReference type="EC" id="2.3.2.27" evidence="4"/>
<evidence type="ECO:0000256" key="11">
    <source>
        <dbReference type="ARBA" id="ARBA00022989"/>
    </source>
</evidence>
<keyword evidence="17" id="KW-0732">Signal</keyword>
<dbReference type="SUPFAM" id="SSF57850">
    <property type="entry name" value="RING/U-box"/>
    <property type="match status" value="1"/>
</dbReference>